<evidence type="ECO:0000313" key="8">
    <source>
        <dbReference type="Proteomes" id="UP000317039"/>
    </source>
</evidence>
<feature type="region of interest" description="Disordered" evidence="5">
    <location>
        <begin position="111"/>
        <end position="138"/>
    </location>
</feature>
<dbReference type="SUPFAM" id="SSF81345">
    <property type="entry name" value="ABC transporter involved in vitamin B12 uptake, BtuC"/>
    <property type="match status" value="1"/>
</dbReference>
<dbReference type="InterPro" id="IPR012427">
    <property type="entry name" value="DUF1622"/>
</dbReference>
<sequence length="138" mass="14826">MEFTGIMEATGTAIDAAGVAIIVAGAVLGSGLFVRDLRRHGDVDDSYRGFRRRLGRAILLGLEFLVAGDIIRTVAVSPTYGNVGVLAVIVAVRTFLSFSLEVELEGRWPWQSGRRRSGTRPSAPDASEHGDSSEVPQR</sequence>
<proteinExistence type="predicted"/>
<evidence type="ECO:0000256" key="5">
    <source>
        <dbReference type="SAM" id="MobiDB-lite"/>
    </source>
</evidence>
<accession>A0A516NV82</accession>
<evidence type="ECO:0000256" key="6">
    <source>
        <dbReference type="SAM" id="Phobius"/>
    </source>
</evidence>
<evidence type="ECO:0000256" key="4">
    <source>
        <dbReference type="ARBA" id="ARBA00023136"/>
    </source>
</evidence>
<dbReference type="GO" id="GO:0016020">
    <property type="term" value="C:membrane"/>
    <property type="evidence" value="ECO:0007669"/>
    <property type="project" value="UniProtKB-SubCell"/>
</dbReference>
<evidence type="ECO:0000313" key="7">
    <source>
        <dbReference type="EMBL" id="QDP82822.1"/>
    </source>
</evidence>
<dbReference type="EMBL" id="CP041695">
    <property type="protein sequence ID" value="QDP82822.1"/>
    <property type="molecule type" value="Genomic_DNA"/>
</dbReference>
<comment type="subcellular location">
    <subcellularLocation>
        <location evidence="1">Membrane</location>
        <topology evidence="1">Multi-pass membrane protein</topology>
    </subcellularLocation>
</comment>
<keyword evidence="3 6" id="KW-1133">Transmembrane helix</keyword>
<evidence type="ECO:0000256" key="3">
    <source>
        <dbReference type="ARBA" id="ARBA00022989"/>
    </source>
</evidence>
<gene>
    <name evidence="7" type="ORF">FOH10_32985</name>
</gene>
<dbReference type="Proteomes" id="UP000317039">
    <property type="component" value="Chromosome"/>
</dbReference>
<keyword evidence="4 6" id="KW-0472">Membrane</keyword>
<feature type="compositionally biased region" description="Basic and acidic residues" evidence="5">
    <location>
        <begin position="126"/>
        <end position="138"/>
    </location>
</feature>
<evidence type="ECO:0000256" key="2">
    <source>
        <dbReference type="ARBA" id="ARBA00022692"/>
    </source>
</evidence>
<feature type="transmembrane region" description="Helical" evidence="6">
    <location>
        <begin position="12"/>
        <end position="34"/>
    </location>
</feature>
<dbReference type="Pfam" id="PF07784">
    <property type="entry name" value="DUF1622"/>
    <property type="match status" value="1"/>
</dbReference>
<dbReference type="InterPro" id="IPR037294">
    <property type="entry name" value="ABC_BtuC-like"/>
</dbReference>
<dbReference type="GeneID" id="80337171"/>
<reference evidence="7 8" key="1">
    <citation type="submission" date="2019-07" db="EMBL/GenBank/DDBJ databases">
        <title>Complete Genome Sequence and Methylome Analysis of Nocardia otitidis-caviarum NEB252.</title>
        <authorList>
            <person name="Fomenkov A."/>
            <person name="Anton B.P."/>
            <person name="Vincze T."/>
            <person name="Roberts R.J."/>
        </authorList>
    </citation>
    <scope>NUCLEOTIDE SEQUENCE [LARGE SCALE GENOMIC DNA]</scope>
    <source>
        <strain evidence="7 8">NEB252</strain>
    </source>
</reference>
<dbReference type="PANTHER" id="PTHR38468">
    <property type="entry name" value="SLL0939 PROTEIN"/>
    <property type="match status" value="1"/>
</dbReference>
<feature type="transmembrane region" description="Helical" evidence="6">
    <location>
        <begin position="54"/>
        <end position="74"/>
    </location>
</feature>
<keyword evidence="2 6" id="KW-0812">Transmembrane</keyword>
<name>A0A516NV82_9NOCA</name>
<dbReference type="PANTHER" id="PTHR38468:SF1">
    <property type="entry name" value="SLL0939 PROTEIN"/>
    <property type="match status" value="1"/>
</dbReference>
<dbReference type="AlphaFoldDB" id="A0A516NV82"/>
<organism evidence="7 8">
    <name type="scientific">Nocardia otitidiscaviarum</name>
    <dbReference type="NCBI Taxonomy" id="1823"/>
    <lineage>
        <taxon>Bacteria</taxon>
        <taxon>Bacillati</taxon>
        <taxon>Actinomycetota</taxon>
        <taxon>Actinomycetes</taxon>
        <taxon>Mycobacteriales</taxon>
        <taxon>Nocardiaceae</taxon>
        <taxon>Nocardia</taxon>
    </lineage>
</organism>
<dbReference type="KEGG" id="nod:FOH10_32985"/>
<protein>
    <submittedName>
        <fullName evidence="7">DUF1622 domain-containing protein</fullName>
    </submittedName>
</protein>
<evidence type="ECO:0000256" key="1">
    <source>
        <dbReference type="ARBA" id="ARBA00004141"/>
    </source>
</evidence>
<dbReference type="RefSeq" id="WP_143983558.1">
    <property type="nucleotide sequence ID" value="NZ_CP041695.1"/>
</dbReference>